<keyword evidence="3" id="KW-1185">Reference proteome</keyword>
<sequence>MEFASNVASCRWARNCPCFNCRQNTVQTGQRKNRKSSAELCQDYIEMKSLMLPALKNNLSDVLGQQPGNMDAPNFQMKPGDRAAAAVS</sequence>
<evidence type="ECO:0000256" key="1">
    <source>
        <dbReference type="SAM" id="MobiDB-lite"/>
    </source>
</evidence>
<accession>A0A0V1KHX9</accession>
<proteinExistence type="predicted"/>
<dbReference type="Proteomes" id="UP000054721">
    <property type="component" value="Unassembled WGS sequence"/>
</dbReference>
<reference evidence="2 3" key="1">
    <citation type="submission" date="2015-05" db="EMBL/GenBank/DDBJ databases">
        <title>Evolution of Trichinella species and genotypes.</title>
        <authorList>
            <person name="Korhonen P.K."/>
            <person name="Edoardo P."/>
            <person name="Giuseppe L.R."/>
            <person name="Gasser R.B."/>
        </authorList>
    </citation>
    <scope>NUCLEOTIDE SEQUENCE [LARGE SCALE GENOMIC DNA]</scope>
    <source>
        <strain evidence="2">ISS10</strain>
    </source>
</reference>
<gene>
    <name evidence="2" type="ORF">T02_14008</name>
</gene>
<organism evidence="2 3">
    <name type="scientific">Trichinella nativa</name>
    <dbReference type="NCBI Taxonomy" id="6335"/>
    <lineage>
        <taxon>Eukaryota</taxon>
        <taxon>Metazoa</taxon>
        <taxon>Ecdysozoa</taxon>
        <taxon>Nematoda</taxon>
        <taxon>Enoplea</taxon>
        <taxon>Dorylaimia</taxon>
        <taxon>Trichinellida</taxon>
        <taxon>Trichinellidae</taxon>
        <taxon>Trichinella</taxon>
    </lineage>
</organism>
<comment type="caution">
    <text evidence="2">The sequence shown here is derived from an EMBL/GenBank/DDBJ whole genome shotgun (WGS) entry which is preliminary data.</text>
</comment>
<protein>
    <submittedName>
        <fullName evidence="2">Uncharacterized protein</fullName>
    </submittedName>
</protein>
<dbReference type="EMBL" id="JYDW01002135">
    <property type="protein sequence ID" value="KRZ46818.1"/>
    <property type="molecule type" value="Genomic_DNA"/>
</dbReference>
<feature type="non-terminal residue" evidence="2">
    <location>
        <position position="88"/>
    </location>
</feature>
<evidence type="ECO:0000313" key="3">
    <source>
        <dbReference type="Proteomes" id="UP000054721"/>
    </source>
</evidence>
<feature type="region of interest" description="Disordered" evidence="1">
    <location>
        <begin position="64"/>
        <end position="88"/>
    </location>
</feature>
<evidence type="ECO:0000313" key="2">
    <source>
        <dbReference type="EMBL" id="KRZ46818.1"/>
    </source>
</evidence>
<dbReference type="AlphaFoldDB" id="A0A0V1KHX9"/>
<name>A0A0V1KHX9_9BILA</name>